<name>A0A4Y2H277_ARAVE</name>
<sequence>MIFRANGLEVVEIQRTQNPKLYLPIPICDLDARVSREQRICLHCDLASRLEMKLEIPSVGKRSQVWGELSDFEPCFKTNFGTSVNDLPNFSTKMSGIQTNCWDKYLAFLSRKFPALRRND</sequence>
<organism evidence="1 2">
    <name type="scientific">Araneus ventricosus</name>
    <name type="common">Orbweaver spider</name>
    <name type="synonym">Epeira ventricosa</name>
    <dbReference type="NCBI Taxonomy" id="182803"/>
    <lineage>
        <taxon>Eukaryota</taxon>
        <taxon>Metazoa</taxon>
        <taxon>Ecdysozoa</taxon>
        <taxon>Arthropoda</taxon>
        <taxon>Chelicerata</taxon>
        <taxon>Arachnida</taxon>
        <taxon>Araneae</taxon>
        <taxon>Araneomorphae</taxon>
        <taxon>Entelegynae</taxon>
        <taxon>Araneoidea</taxon>
        <taxon>Araneidae</taxon>
        <taxon>Araneus</taxon>
    </lineage>
</organism>
<comment type="caution">
    <text evidence="1">The sequence shown here is derived from an EMBL/GenBank/DDBJ whole genome shotgun (WGS) entry which is preliminary data.</text>
</comment>
<proteinExistence type="predicted"/>
<evidence type="ECO:0000313" key="1">
    <source>
        <dbReference type="EMBL" id="GBM59279.1"/>
    </source>
</evidence>
<reference evidence="1 2" key="1">
    <citation type="journal article" date="2019" name="Sci. Rep.">
        <title>Orb-weaving spider Araneus ventricosus genome elucidates the spidroin gene catalogue.</title>
        <authorList>
            <person name="Kono N."/>
            <person name="Nakamura H."/>
            <person name="Ohtoshi R."/>
            <person name="Moran D.A.P."/>
            <person name="Shinohara A."/>
            <person name="Yoshida Y."/>
            <person name="Fujiwara M."/>
            <person name="Mori M."/>
            <person name="Tomita M."/>
            <person name="Arakawa K."/>
        </authorList>
    </citation>
    <scope>NUCLEOTIDE SEQUENCE [LARGE SCALE GENOMIC DNA]</scope>
</reference>
<gene>
    <name evidence="1" type="ORF">AVEN_66220_1</name>
</gene>
<keyword evidence="2" id="KW-1185">Reference proteome</keyword>
<dbReference type="AlphaFoldDB" id="A0A4Y2H277"/>
<protein>
    <submittedName>
        <fullName evidence="1">Uncharacterized protein</fullName>
    </submittedName>
</protein>
<dbReference type="EMBL" id="BGPR01001674">
    <property type="protein sequence ID" value="GBM59279.1"/>
    <property type="molecule type" value="Genomic_DNA"/>
</dbReference>
<evidence type="ECO:0000313" key="2">
    <source>
        <dbReference type="Proteomes" id="UP000499080"/>
    </source>
</evidence>
<accession>A0A4Y2H277</accession>
<dbReference type="Proteomes" id="UP000499080">
    <property type="component" value="Unassembled WGS sequence"/>
</dbReference>